<dbReference type="AlphaFoldDB" id="A0A7I7L8C1"/>
<dbReference type="Pfam" id="PF00027">
    <property type="entry name" value="cNMP_binding"/>
    <property type="match status" value="1"/>
</dbReference>
<dbReference type="InterPro" id="IPR018490">
    <property type="entry name" value="cNMP-bd_dom_sf"/>
</dbReference>
<evidence type="ECO:0000313" key="3">
    <source>
        <dbReference type="Proteomes" id="UP000467164"/>
    </source>
</evidence>
<dbReference type="InterPro" id="IPR042172">
    <property type="entry name" value="Adenosylhomocyst_ase-like_sf"/>
</dbReference>
<dbReference type="KEGG" id="msho:MSHO_13230"/>
<dbReference type="SUPFAM" id="SSF51735">
    <property type="entry name" value="NAD(P)-binding Rossmann-fold domains"/>
    <property type="match status" value="1"/>
</dbReference>
<dbReference type="SMART" id="SM00100">
    <property type="entry name" value="cNMP"/>
    <property type="match status" value="1"/>
</dbReference>
<dbReference type="PROSITE" id="PS00889">
    <property type="entry name" value="CNMP_BINDING_2"/>
    <property type="match status" value="1"/>
</dbReference>
<dbReference type="SUPFAM" id="SSF51206">
    <property type="entry name" value="cAMP-binding domain-like"/>
    <property type="match status" value="1"/>
</dbReference>
<dbReference type="PANTHER" id="PTHR24567">
    <property type="entry name" value="CRP FAMILY TRANSCRIPTIONAL REGULATORY PROTEIN"/>
    <property type="match status" value="1"/>
</dbReference>
<dbReference type="CDD" id="cd00038">
    <property type="entry name" value="CAP_ED"/>
    <property type="match status" value="1"/>
</dbReference>
<dbReference type="InterPro" id="IPR015878">
    <property type="entry name" value="Ado_hCys_hydrolase_NAD-bd"/>
</dbReference>
<dbReference type="InterPro" id="IPR000595">
    <property type="entry name" value="cNMP-bd_dom"/>
</dbReference>
<dbReference type="EMBL" id="AP022572">
    <property type="protein sequence ID" value="BBX55978.1"/>
    <property type="molecule type" value="Genomic_DNA"/>
</dbReference>
<dbReference type="InterPro" id="IPR018488">
    <property type="entry name" value="cNMP-bd_CS"/>
</dbReference>
<gene>
    <name evidence="2" type="ORF">MSHO_13230</name>
</gene>
<dbReference type="GO" id="GO:0003700">
    <property type="term" value="F:DNA-binding transcription factor activity"/>
    <property type="evidence" value="ECO:0007669"/>
    <property type="project" value="TreeGrafter"/>
</dbReference>
<accession>A0A7I7L8C1</accession>
<dbReference type="InterPro" id="IPR036291">
    <property type="entry name" value="NAD(P)-bd_dom_sf"/>
</dbReference>
<dbReference type="PANTHER" id="PTHR24567:SF74">
    <property type="entry name" value="HTH-TYPE TRANSCRIPTIONAL REGULATOR ARCR"/>
    <property type="match status" value="1"/>
</dbReference>
<reference evidence="2 3" key="1">
    <citation type="journal article" date="2019" name="Emerg. Microbes Infect.">
        <title>Comprehensive subspecies identification of 175 nontuberculous mycobacteria species based on 7547 genomic profiles.</title>
        <authorList>
            <person name="Matsumoto Y."/>
            <person name="Kinjo T."/>
            <person name="Motooka D."/>
            <person name="Nabeya D."/>
            <person name="Jung N."/>
            <person name="Uechi K."/>
            <person name="Horii T."/>
            <person name="Iida T."/>
            <person name="Fujita J."/>
            <person name="Nakamura S."/>
        </authorList>
    </citation>
    <scope>NUCLEOTIDE SEQUENCE [LARGE SCALE GENOMIC DNA]</scope>
    <source>
        <strain evidence="2 3">JCM 12657</strain>
    </source>
</reference>
<dbReference type="SMART" id="SM00997">
    <property type="entry name" value="AdoHcyase_NAD"/>
    <property type="match status" value="1"/>
</dbReference>
<organism evidence="2 3">
    <name type="scientific">Mycobacterium shottsii</name>
    <dbReference type="NCBI Taxonomy" id="133549"/>
    <lineage>
        <taxon>Bacteria</taxon>
        <taxon>Bacillati</taxon>
        <taxon>Actinomycetota</taxon>
        <taxon>Actinomycetes</taxon>
        <taxon>Mycobacteriales</taxon>
        <taxon>Mycobacteriaceae</taxon>
        <taxon>Mycobacterium</taxon>
        <taxon>Mycobacterium ulcerans group</taxon>
    </lineage>
</organism>
<keyword evidence="3" id="KW-1185">Reference proteome</keyword>
<sequence>MCAGMAVLRIRRRGPKVRANLPKVTQVTTFPLVDAIVSRRGGSLDGVVVIAAQHLLETTHAMLRSLFRVGLDPRNVAVIGKCYSTHLGVADAMRADGVHVDEFSAAYAPHESFDTEYTRHVERFFAQSWDRLAAGRAGRVVLLDDGGSLLAAAGAALDGTANIVGIEQTSAGYAKIANCALGFPVVNIARSSAKLLYESPIIAGNVTRCAFDRIEGLDRGDAILITGAGAIGSALAEQLRPRHERVDVYDTRVGHPGPIDLTQAIGDYDVIIGATGATSVPTELHDLLRPGVVLMSASSSDREFSGAALRRRAIPDPNCHADLRIADGKLDATLLNSGFPVNFDGSAMCGDESMSLTMALLAAAVLYAASAEAADIDCDHPHLGLTDQGDIVQSFLNIDVPLQALGRVPLLSVGGYRRLELRSGDIVFRQGEPASHFYVVESGELEAFVDGQLVLRLVAGDHFGEIALLSGWRRAATVRASQPSVLWSLDAAAFSEVLRVDATMRELAHQAIHSRVSRVVGAPKSSRV</sequence>
<dbReference type="PRINTS" id="PR00103">
    <property type="entry name" value="CAMPKINASE"/>
</dbReference>
<dbReference type="Gene3D" id="2.60.120.10">
    <property type="entry name" value="Jelly Rolls"/>
    <property type="match status" value="1"/>
</dbReference>
<name>A0A7I7L8C1_9MYCO</name>
<proteinExistence type="predicted"/>
<dbReference type="SUPFAM" id="SSF52283">
    <property type="entry name" value="Formate/glycerate dehydrogenase catalytic domain-like"/>
    <property type="match status" value="1"/>
</dbReference>
<evidence type="ECO:0000313" key="2">
    <source>
        <dbReference type="EMBL" id="BBX55978.1"/>
    </source>
</evidence>
<dbReference type="PROSITE" id="PS50042">
    <property type="entry name" value="CNMP_BINDING_3"/>
    <property type="match status" value="1"/>
</dbReference>
<dbReference type="Gene3D" id="3.40.50.720">
    <property type="entry name" value="NAD(P)-binding Rossmann-like Domain"/>
    <property type="match status" value="1"/>
</dbReference>
<feature type="domain" description="Cyclic nucleotide-binding" evidence="1">
    <location>
        <begin position="416"/>
        <end position="515"/>
    </location>
</feature>
<protein>
    <recommendedName>
        <fullName evidence="1">Cyclic nucleotide-binding domain-containing protein</fullName>
    </recommendedName>
</protein>
<dbReference type="InterPro" id="IPR050397">
    <property type="entry name" value="Env_Response_Regulators"/>
</dbReference>
<dbReference type="InterPro" id="IPR014710">
    <property type="entry name" value="RmlC-like_jellyroll"/>
</dbReference>
<dbReference type="GO" id="GO:0005829">
    <property type="term" value="C:cytosol"/>
    <property type="evidence" value="ECO:0007669"/>
    <property type="project" value="TreeGrafter"/>
</dbReference>
<dbReference type="Gene3D" id="3.40.50.1480">
    <property type="entry name" value="Adenosylhomocysteinase-like"/>
    <property type="match status" value="1"/>
</dbReference>
<evidence type="ECO:0000259" key="1">
    <source>
        <dbReference type="PROSITE" id="PS50042"/>
    </source>
</evidence>
<dbReference type="Proteomes" id="UP000467164">
    <property type="component" value="Chromosome"/>
</dbReference>